<dbReference type="EMBL" id="JACRWC010000030">
    <property type="protein sequence ID" value="MBC5998711.1"/>
    <property type="molecule type" value="Genomic_DNA"/>
</dbReference>
<dbReference type="AlphaFoldDB" id="A0A923NCM3"/>
<protein>
    <submittedName>
        <fullName evidence="2">GNAT family N-acetyltransferase</fullName>
    </submittedName>
</protein>
<feature type="domain" description="N-acetyltransferase" evidence="1">
    <location>
        <begin position="1"/>
        <end position="149"/>
    </location>
</feature>
<evidence type="ECO:0000313" key="2">
    <source>
        <dbReference type="EMBL" id="MBC5998711.1"/>
    </source>
</evidence>
<accession>A0A923NCM3</accession>
<dbReference type="GO" id="GO:0016747">
    <property type="term" value="F:acyltransferase activity, transferring groups other than amino-acyl groups"/>
    <property type="evidence" value="ECO:0007669"/>
    <property type="project" value="InterPro"/>
</dbReference>
<dbReference type="Gene3D" id="3.40.630.30">
    <property type="match status" value="1"/>
</dbReference>
<reference evidence="2" key="1">
    <citation type="submission" date="2020-08" db="EMBL/GenBank/DDBJ databases">
        <authorList>
            <person name="Liu C."/>
            <person name="Sun Q."/>
        </authorList>
    </citation>
    <scope>NUCLEOTIDE SEQUENCE</scope>
    <source>
        <strain evidence="2">BX16</strain>
    </source>
</reference>
<proteinExistence type="predicted"/>
<dbReference type="PROSITE" id="PS51186">
    <property type="entry name" value="GNAT"/>
    <property type="match status" value="1"/>
</dbReference>
<evidence type="ECO:0000313" key="3">
    <source>
        <dbReference type="Proteomes" id="UP000644115"/>
    </source>
</evidence>
<dbReference type="InterPro" id="IPR016181">
    <property type="entry name" value="Acyl_CoA_acyltransferase"/>
</dbReference>
<name>A0A923NCM3_9FIRM</name>
<dbReference type="SUPFAM" id="SSF55729">
    <property type="entry name" value="Acyl-CoA N-acyltransferases (Nat)"/>
    <property type="match status" value="1"/>
</dbReference>
<organism evidence="2 3">
    <name type="scientific">Lentihominibacter faecis</name>
    <dbReference type="NCBI Taxonomy" id="2764712"/>
    <lineage>
        <taxon>Bacteria</taxon>
        <taxon>Bacillati</taxon>
        <taxon>Bacillota</taxon>
        <taxon>Clostridia</taxon>
        <taxon>Peptostreptococcales</taxon>
        <taxon>Anaerovoracaceae</taxon>
        <taxon>Lentihominibacter</taxon>
    </lineage>
</organism>
<dbReference type="Proteomes" id="UP000644115">
    <property type="component" value="Unassembled WGS sequence"/>
</dbReference>
<keyword evidence="3" id="KW-1185">Reference proteome</keyword>
<dbReference type="InterPro" id="IPR000182">
    <property type="entry name" value="GNAT_dom"/>
</dbReference>
<evidence type="ECO:0000259" key="1">
    <source>
        <dbReference type="PROSITE" id="PS51186"/>
    </source>
</evidence>
<sequence>MIERLTEADFDKMFSLMERSFPEDERRDYNGQRELFAEPAYNLYAKRSPEDAALQAFLALWELGDMAYIEHFAVDPDCRNGGLGGKILQKVIEDTDMRICLEVEPPETEMAARRIGFYERNGFYYNDYFYMQPPIAEGRNAIPLRLMTTGGPLDEEEFSRMQGLLYKNVYGVPEDWSWK</sequence>
<dbReference type="CDD" id="cd04301">
    <property type="entry name" value="NAT_SF"/>
    <property type="match status" value="1"/>
</dbReference>
<gene>
    <name evidence="2" type="ORF">H8876_01640</name>
</gene>
<dbReference type="Pfam" id="PF13508">
    <property type="entry name" value="Acetyltransf_7"/>
    <property type="match status" value="1"/>
</dbReference>
<dbReference type="RefSeq" id="WP_249286260.1">
    <property type="nucleotide sequence ID" value="NZ_JACRWC010000030.1"/>
</dbReference>
<comment type="caution">
    <text evidence="2">The sequence shown here is derived from an EMBL/GenBank/DDBJ whole genome shotgun (WGS) entry which is preliminary data.</text>
</comment>